<dbReference type="AlphaFoldDB" id="A0AAV4XP08"/>
<evidence type="ECO:0000313" key="2">
    <source>
        <dbReference type="Proteomes" id="UP001054945"/>
    </source>
</evidence>
<accession>A0AAV4XP08</accession>
<organism evidence="1 2">
    <name type="scientific">Caerostris extrusa</name>
    <name type="common">Bark spider</name>
    <name type="synonym">Caerostris bankana</name>
    <dbReference type="NCBI Taxonomy" id="172846"/>
    <lineage>
        <taxon>Eukaryota</taxon>
        <taxon>Metazoa</taxon>
        <taxon>Ecdysozoa</taxon>
        <taxon>Arthropoda</taxon>
        <taxon>Chelicerata</taxon>
        <taxon>Arachnida</taxon>
        <taxon>Araneae</taxon>
        <taxon>Araneomorphae</taxon>
        <taxon>Entelegynae</taxon>
        <taxon>Araneoidea</taxon>
        <taxon>Araneidae</taxon>
        <taxon>Caerostris</taxon>
    </lineage>
</organism>
<evidence type="ECO:0000313" key="1">
    <source>
        <dbReference type="EMBL" id="GIY96867.1"/>
    </source>
</evidence>
<comment type="caution">
    <text evidence="1">The sequence shown here is derived from an EMBL/GenBank/DDBJ whole genome shotgun (WGS) entry which is preliminary data.</text>
</comment>
<proteinExistence type="predicted"/>
<keyword evidence="2" id="KW-1185">Reference proteome</keyword>
<dbReference type="EMBL" id="BPLR01000712">
    <property type="protein sequence ID" value="GIY96867.1"/>
    <property type="molecule type" value="Genomic_DNA"/>
</dbReference>
<dbReference type="Proteomes" id="UP001054945">
    <property type="component" value="Unassembled WGS sequence"/>
</dbReference>
<name>A0AAV4XP08_CAEEX</name>
<gene>
    <name evidence="1" type="ORF">CEXT_356421</name>
</gene>
<reference evidence="1 2" key="1">
    <citation type="submission" date="2021-06" db="EMBL/GenBank/DDBJ databases">
        <title>Caerostris extrusa draft genome.</title>
        <authorList>
            <person name="Kono N."/>
            <person name="Arakawa K."/>
        </authorList>
    </citation>
    <scope>NUCLEOTIDE SEQUENCE [LARGE SCALE GENOMIC DNA]</scope>
</reference>
<protein>
    <submittedName>
        <fullName evidence="1">Uncharacterized protein</fullName>
    </submittedName>
</protein>
<sequence>MHRSGLLLYNYLGDKAIWSKYPKGENWRDHILETNGLAQIYHVYYQLLSSCSPNQGITTYSRLEIIGLGESCKPPRDIRSKLWCTIECSEVLN</sequence>